<protein>
    <submittedName>
        <fullName evidence="2">Uncharacterized protein</fullName>
    </submittedName>
</protein>
<dbReference type="EMBL" id="JAAAJA010000165">
    <property type="protein sequence ID" value="KAG0260069.1"/>
    <property type="molecule type" value="Genomic_DNA"/>
</dbReference>
<comment type="caution">
    <text evidence="2">The sequence shown here is derived from an EMBL/GenBank/DDBJ whole genome shotgun (WGS) entry which is preliminary data.</text>
</comment>
<keyword evidence="1" id="KW-0732">Signal</keyword>
<feature type="chain" id="PRO_5040431552" evidence="1">
    <location>
        <begin position="22"/>
        <end position="294"/>
    </location>
</feature>
<name>A0A9P6Q7C5_9FUNG</name>
<gene>
    <name evidence="2" type="ORF">BG011_002140</name>
</gene>
<dbReference type="AlphaFoldDB" id="A0A9P6Q7C5"/>
<feature type="signal peptide" evidence="1">
    <location>
        <begin position="1"/>
        <end position="21"/>
    </location>
</feature>
<organism evidence="2 3">
    <name type="scientific">Mortierella polycephala</name>
    <dbReference type="NCBI Taxonomy" id="41804"/>
    <lineage>
        <taxon>Eukaryota</taxon>
        <taxon>Fungi</taxon>
        <taxon>Fungi incertae sedis</taxon>
        <taxon>Mucoromycota</taxon>
        <taxon>Mortierellomycotina</taxon>
        <taxon>Mortierellomycetes</taxon>
        <taxon>Mortierellales</taxon>
        <taxon>Mortierellaceae</taxon>
        <taxon>Mortierella</taxon>
    </lineage>
</organism>
<dbReference type="OrthoDB" id="2377126at2759"/>
<sequence>MIAPIFKLFASATVLACAVQALPLEPQCVGGECVKSVDAGKVDIGSTTRIAPVSEITPITRIQPIIQSYTPIVQAEGGYPQTGKADPALFGLNIGRPETRVGHPDAAIINSGTINSFFKRNYLKPDCVPSATEACEQIVESGTTDMGSTVIATPSNVILPSTVYQNKVQSESPEVVAAEAQYAELKKSNVILGSETRIQPVDKVLPETTYQPFVKNKPTIVEMTAPEYESLARSSVSLGSSVTIRPVTTVEPLTIFQQKIKSLPFVIEDAGCETVFIHKPTPAYKKYKGYYSRY</sequence>
<keyword evidence="3" id="KW-1185">Reference proteome</keyword>
<evidence type="ECO:0000256" key="1">
    <source>
        <dbReference type="SAM" id="SignalP"/>
    </source>
</evidence>
<evidence type="ECO:0000313" key="3">
    <source>
        <dbReference type="Proteomes" id="UP000726737"/>
    </source>
</evidence>
<evidence type="ECO:0000313" key="2">
    <source>
        <dbReference type="EMBL" id="KAG0260069.1"/>
    </source>
</evidence>
<reference evidence="2" key="1">
    <citation type="journal article" date="2020" name="Fungal Divers.">
        <title>Resolving the Mortierellaceae phylogeny through synthesis of multi-gene phylogenetics and phylogenomics.</title>
        <authorList>
            <person name="Vandepol N."/>
            <person name="Liber J."/>
            <person name="Desiro A."/>
            <person name="Na H."/>
            <person name="Kennedy M."/>
            <person name="Barry K."/>
            <person name="Grigoriev I.V."/>
            <person name="Miller A.N."/>
            <person name="O'Donnell K."/>
            <person name="Stajich J.E."/>
            <person name="Bonito G."/>
        </authorList>
    </citation>
    <scope>NUCLEOTIDE SEQUENCE</scope>
    <source>
        <strain evidence="2">KOD948</strain>
    </source>
</reference>
<proteinExistence type="predicted"/>
<dbReference type="Proteomes" id="UP000726737">
    <property type="component" value="Unassembled WGS sequence"/>
</dbReference>
<accession>A0A9P6Q7C5</accession>